<dbReference type="SUPFAM" id="SSF53850">
    <property type="entry name" value="Periplasmic binding protein-like II"/>
    <property type="match status" value="1"/>
</dbReference>
<protein>
    <submittedName>
        <fullName evidence="6">LysR family transcriptional regulator</fullName>
    </submittedName>
</protein>
<dbReference type="OrthoDB" id="8720143at2"/>
<dbReference type="InterPro" id="IPR037402">
    <property type="entry name" value="YidZ_PBP2"/>
</dbReference>
<dbReference type="GO" id="GO:0003677">
    <property type="term" value="F:DNA binding"/>
    <property type="evidence" value="ECO:0007669"/>
    <property type="project" value="UniProtKB-KW"/>
</dbReference>
<dbReference type="CDD" id="cd08417">
    <property type="entry name" value="PBP2_Nitroaromatics_like"/>
    <property type="match status" value="1"/>
</dbReference>
<dbReference type="InterPro" id="IPR050389">
    <property type="entry name" value="LysR-type_TF"/>
</dbReference>
<evidence type="ECO:0000256" key="4">
    <source>
        <dbReference type="ARBA" id="ARBA00023163"/>
    </source>
</evidence>
<dbReference type="Pfam" id="PF00126">
    <property type="entry name" value="HTH_1"/>
    <property type="match status" value="1"/>
</dbReference>
<dbReference type="Gene3D" id="3.40.190.10">
    <property type="entry name" value="Periplasmic binding protein-like II"/>
    <property type="match status" value="2"/>
</dbReference>
<dbReference type="PROSITE" id="PS50931">
    <property type="entry name" value="HTH_LYSR"/>
    <property type="match status" value="1"/>
</dbReference>
<dbReference type="Pfam" id="PF03466">
    <property type="entry name" value="LysR_substrate"/>
    <property type="match status" value="1"/>
</dbReference>
<evidence type="ECO:0000259" key="5">
    <source>
        <dbReference type="PROSITE" id="PS50931"/>
    </source>
</evidence>
<accession>A0A545TAC8</accession>
<dbReference type="RefSeq" id="WP_142905389.1">
    <property type="nucleotide sequence ID" value="NZ_ML660096.1"/>
</dbReference>
<feature type="domain" description="HTH lysR-type" evidence="5">
    <location>
        <begin position="6"/>
        <end position="63"/>
    </location>
</feature>
<dbReference type="InterPro" id="IPR036388">
    <property type="entry name" value="WH-like_DNA-bd_sf"/>
</dbReference>
<comment type="similarity">
    <text evidence="1">Belongs to the LysR transcriptional regulatory family.</text>
</comment>
<dbReference type="InterPro" id="IPR036390">
    <property type="entry name" value="WH_DNA-bd_sf"/>
</dbReference>
<name>A0A545TAC8_9GAMM</name>
<reference evidence="6 7" key="1">
    <citation type="submission" date="2019-06" db="EMBL/GenBank/DDBJ databases">
        <title>Whole genome sequence for Cellvibrionaceae sp. R142.</title>
        <authorList>
            <person name="Wang G."/>
        </authorList>
    </citation>
    <scope>NUCLEOTIDE SEQUENCE [LARGE SCALE GENOMIC DNA]</scope>
    <source>
        <strain evidence="6 7">R142</strain>
    </source>
</reference>
<organism evidence="6 7">
    <name type="scientific">Exilibacterium tricleocarpae</name>
    <dbReference type="NCBI Taxonomy" id="2591008"/>
    <lineage>
        <taxon>Bacteria</taxon>
        <taxon>Pseudomonadati</taxon>
        <taxon>Pseudomonadota</taxon>
        <taxon>Gammaproteobacteria</taxon>
        <taxon>Cellvibrionales</taxon>
        <taxon>Cellvibrionaceae</taxon>
        <taxon>Exilibacterium</taxon>
    </lineage>
</organism>
<keyword evidence="3" id="KW-0238">DNA-binding</keyword>
<dbReference type="InterPro" id="IPR005119">
    <property type="entry name" value="LysR_subst-bd"/>
</dbReference>
<dbReference type="PANTHER" id="PTHR30118:SF15">
    <property type="entry name" value="TRANSCRIPTIONAL REGULATORY PROTEIN"/>
    <property type="match status" value="1"/>
</dbReference>
<dbReference type="Gene3D" id="1.10.10.10">
    <property type="entry name" value="Winged helix-like DNA-binding domain superfamily/Winged helix DNA-binding domain"/>
    <property type="match status" value="1"/>
</dbReference>
<evidence type="ECO:0000313" key="6">
    <source>
        <dbReference type="EMBL" id="TQV74166.1"/>
    </source>
</evidence>
<evidence type="ECO:0000256" key="3">
    <source>
        <dbReference type="ARBA" id="ARBA00023125"/>
    </source>
</evidence>
<proteinExistence type="inferred from homology"/>
<keyword evidence="2" id="KW-0805">Transcription regulation</keyword>
<keyword evidence="7" id="KW-1185">Reference proteome</keyword>
<evidence type="ECO:0000256" key="1">
    <source>
        <dbReference type="ARBA" id="ARBA00009437"/>
    </source>
</evidence>
<evidence type="ECO:0000256" key="2">
    <source>
        <dbReference type="ARBA" id="ARBA00023015"/>
    </source>
</evidence>
<dbReference type="GO" id="GO:0003700">
    <property type="term" value="F:DNA-binding transcription factor activity"/>
    <property type="evidence" value="ECO:0007669"/>
    <property type="project" value="InterPro"/>
</dbReference>
<comment type="caution">
    <text evidence="6">The sequence shown here is derived from an EMBL/GenBank/DDBJ whole genome shotgun (WGS) entry which is preliminary data.</text>
</comment>
<dbReference type="PANTHER" id="PTHR30118">
    <property type="entry name" value="HTH-TYPE TRANSCRIPTIONAL REGULATOR LEUO-RELATED"/>
    <property type="match status" value="1"/>
</dbReference>
<dbReference type="SUPFAM" id="SSF46785">
    <property type="entry name" value="Winged helix' DNA-binding domain"/>
    <property type="match status" value="1"/>
</dbReference>
<dbReference type="AlphaFoldDB" id="A0A545TAC8"/>
<sequence length="305" mass="33784">MNLRSVDLNLLVILDALLDEAHVSRAAEQLSLSQSATSNALERCRLQFNDVLLERKKGRMRLTPRAEALRIPIKNVLADVTRIMVTKELKLTDLKQTVRLSTADQPAALIASQLCEQLHQTAPGIDLIFQPWHGADAALEALEKGDSDLAISVFYTSGTAICRTPLLTEQYVVAMRKDHPLTDDCTLDNWLSYPHVLISGKGDKQSPLDQQLAKLNKTRKVGVVVPSFLMVPPILAQSNFVAMVPSLCISTMTNSNEFVVTPPPLPVDGFPLHLAWHSRRDRDTGVQHVVKVIAEIFRGYKPSVN</sequence>
<evidence type="ECO:0000313" key="7">
    <source>
        <dbReference type="Proteomes" id="UP000319732"/>
    </source>
</evidence>
<dbReference type="EMBL" id="VHSG01000017">
    <property type="protein sequence ID" value="TQV74166.1"/>
    <property type="molecule type" value="Genomic_DNA"/>
</dbReference>
<gene>
    <name evidence="6" type="ORF">FKG94_16285</name>
</gene>
<dbReference type="Proteomes" id="UP000319732">
    <property type="component" value="Unassembled WGS sequence"/>
</dbReference>
<keyword evidence="4" id="KW-0804">Transcription</keyword>
<dbReference type="InterPro" id="IPR000847">
    <property type="entry name" value="LysR_HTH_N"/>
</dbReference>